<comment type="caution">
    <text evidence="2">The sequence shown here is derived from an EMBL/GenBank/DDBJ whole genome shotgun (WGS) entry which is preliminary data.</text>
</comment>
<proteinExistence type="predicted"/>
<dbReference type="EMBL" id="JAACJP010000009">
    <property type="protein sequence ID" value="KAF5382084.1"/>
    <property type="molecule type" value="Genomic_DNA"/>
</dbReference>
<feature type="compositionally biased region" description="Basic and acidic residues" evidence="1">
    <location>
        <begin position="48"/>
        <end position="59"/>
    </location>
</feature>
<evidence type="ECO:0000256" key="1">
    <source>
        <dbReference type="SAM" id="MobiDB-lite"/>
    </source>
</evidence>
<dbReference type="Proteomes" id="UP000565441">
    <property type="component" value="Unassembled WGS sequence"/>
</dbReference>
<keyword evidence="3" id="KW-1185">Reference proteome</keyword>
<dbReference type="AlphaFoldDB" id="A0A8H5HF65"/>
<evidence type="ECO:0000313" key="3">
    <source>
        <dbReference type="Proteomes" id="UP000565441"/>
    </source>
</evidence>
<organism evidence="2 3">
    <name type="scientific">Tricholomella constricta</name>
    <dbReference type="NCBI Taxonomy" id="117010"/>
    <lineage>
        <taxon>Eukaryota</taxon>
        <taxon>Fungi</taxon>
        <taxon>Dikarya</taxon>
        <taxon>Basidiomycota</taxon>
        <taxon>Agaricomycotina</taxon>
        <taxon>Agaricomycetes</taxon>
        <taxon>Agaricomycetidae</taxon>
        <taxon>Agaricales</taxon>
        <taxon>Tricholomatineae</taxon>
        <taxon>Lyophyllaceae</taxon>
        <taxon>Tricholomella</taxon>
    </lineage>
</organism>
<feature type="region of interest" description="Disordered" evidence="1">
    <location>
        <begin position="1"/>
        <end position="62"/>
    </location>
</feature>
<gene>
    <name evidence="2" type="ORF">D9615_004217</name>
</gene>
<sequence>MVAQVSPLLNGVTGDTSAKANGKAIRSKNQLRRLKAKQKKTEASTNDTEEKPAQNKEHAVQPSNVVYVSEQLDVKGTPLEAFADVFARFRSASSR</sequence>
<feature type="compositionally biased region" description="Basic residues" evidence="1">
    <location>
        <begin position="25"/>
        <end position="38"/>
    </location>
</feature>
<reference evidence="2 3" key="1">
    <citation type="journal article" date="2020" name="ISME J.">
        <title>Uncovering the hidden diversity of litter-decomposition mechanisms in mushroom-forming fungi.</title>
        <authorList>
            <person name="Floudas D."/>
            <person name="Bentzer J."/>
            <person name="Ahren D."/>
            <person name="Johansson T."/>
            <person name="Persson P."/>
            <person name="Tunlid A."/>
        </authorList>
    </citation>
    <scope>NUCLEOTIDE SEQUENCE [LARGE SCALE GENOMIC DNA]</scope>
    <source>
        <strain evidence="2 3">CBS 661.87</strain>
    </source>
</reference>
<dbReference type="OrthoDB" id="10260794at2759"/>
<protein>
    <submittedName>
        <fullName evidence="2">Uncharacterized protein</fullName>
    </submittedName>
</protein>
<accession>A0A8H5HF65</accession>
<evidence type="ECO:0000313" key="2">
    <source>
        <dbReference type="EMBL" id="KAF5382084.1"/>
    </source>
</evidence>
<name>A0A8H5HF65_9AGAR</name>